<organism evidence="1 2">
    <name type="scientific">Lasiodiplodia mahajangana</name>
    <dbReference type="NCBI Taxonomy" id="1108764"/>
    <lineage>
        <taxon>Eukaryota</taxon>
        <taxon>Fungi</taxon>
        <taxon>Dikarya</taxon>
        <taxon>Ascomycota</taxon>
        <taxon>Pezizomycotina</taxon>
        <taxon>Dothideomycetes</taxon>
        <taxon>Dothideomycetes incertae sedis</taxon>
        <taxon>Botryosphaeriales</taxon>
        <taxon>Botryosphaeriaceae</taxon>
        <taxon>Lasiodiplodia</taxon>
    </lineage>
</organism>
<accession>A0ACC2JYV7</accession>
<name>A0ACC2JYV7_9PEZI</name>
<evidence type="ECO:0000313" key="2">
    <source>
        <dbReference type="Proteomes" id="UP001153332"/>
    </source>
</evidence>
<keyword evidence="2" id="KW-1185">Reference proteome</keyword>
<evidence type="ECO:0000313" key="1">
    <source>
        <dbReference type="EMBL" id="KAJ8132448.1"/>
    </source>
</evidence>
<proteinExistence type="predicted"/>
<gene>
    <name evidence="1" type="ORF">O1611_g1177</name>
</gene>
<protein>
    <submittedName>
        <fullName evidence="1">Uncharacterized protein</fullName>
    </submittedName>
</protein>
<sequence length="1186" mass="134299">MASPSILSQTMRSISLTKIRELEKQRSRYESRKNEVLSAAEQHPNNIRERITQLLRGVKKLCEADLTDDSRVKNIYLWLQQSSYDPSVPFQMLQSYEVLLRSKLEVQSRKLSIGYLWSRLVTEWMESSTPMSEAPDSEDESSDMDRQEKHLRELCDKFEKVVFTPLETDEARIEEYLQDLFSGDEVGKALSTLRRHIRKNELNSEEPFDRDTLRWCVNGLLAEDLLSDEKQNILREFLETPVVLDEIADVLNLRIADFDNWSWEAGEQGIPVLPRQQLNGKYRIWMDEDVLQAIFIHYIGIKNCVELKRALTKFLDSPEAAWNWTAGRDIPSIDGVRYEYFTGARLGDNSTVKGMRSDLYRNSFFLSQLPTSVTTIGKIRAYANDGAAQEDEDSDEQGKQRDEKADENVNIKQRLLRTLATEAIVSRTLYGEAAVVQSDLQWYATGLPHSTIFTVMRFLGFSERMVSFYRKVLQAPLNMVSTPGELPTGEPRIRQRGVPMAHAPEKLIGEMILFIMDLAVNKATGMLLYRLHDDLFLSGEPLRCAQAWKEMKTFADIMGVEFNKNKTGSVYLTSPENSRDPETEATLPEGPVRIGHLLLDGDSGEWVLDQGQIDEHVAQLRKQLAACNNVMDWVKTWNSCIGRFFSHTLGEPAYCFGLKHVDSVLQTYQRIQGVLFKPTSQSATGEESQPSLEGNVVDYLKSKIEERFGVSDIPDAFIFLPERMGGLGVKNPFIPYLAFRNQFLTSEDESSPDTIMRKFLADEKESYEGMRKSMAKLDSTEDRLRRVQMIYTGEFRAEFARIILDKALTPGAGDDFWSFEEYTRHRESTSHLLGMAYSKLLKVPDQKGADVDRVVTRALSSDGIKDLQDPRVLQIKWVLQLYQDELKERWGGFRLVDEKYLPLGLLAMMRRKAVQWTMVLLSSIPIADNTTTTDTISDKPSGQHTNTVPSTNPFRLIPPAYRPLLTTLHVLYPSTLLPALDLLDRRLVTRVILKQDATHTQHPTAIQTDRCHIINPDQGDLDIAVKTESTITPPLYHLVRSAQPHSHRRQQTTSSGGQTYIVRLESWNCTCAAFAFSAFPPLPSPSPAFSSTPRSTAGGYQIFPTTTPREEASPEDTEPFGSRENVDRPWEFGGLSTDGVDGAGSVPCCKHLLACVLAEKWNAALGGYIEQRSVSREEAAGLVGDL</sequence>
<comment type="caution">
    <text evidence="1">The sequence shown here is derived from an EMBL/GenBank/DDBJ whole genome shotgun (WGS) entry which is preliminary data.</text>
</comment>
<dbReference type="EMBL" id="JAPUUL010000127">
    <property type="protein sequence ID" value="KAJ8132448.1"/>
    <property type="molecule type" value="Genomic_DNA"/>
</dbReference>
<dbReference type="Proteomes" id="UP001153332">
    <property type="component" value="Unassembled WGS sequence"/>
</dbReference>
<reference evidence="1" key="1">
    <citation type="submission" date="2022-12" db="EMBL/GenBank/DDBJ databases">
        <title>Genome Sequence of Lasiodiplodia mahajangana.</title>
        <authorList>
            <person name="Buettner E."/>
        </authorList>
    </citation>
    <scope>NUCLEOTIDE SEQUENCE</scope>
    <source>
        <strain evidence="1">VT137</strain>
    </source>
</reference>